<evidence type="ECO:0000313" key="2">
    <source>
        <dbReference type="EMBL" id="KIL45032.1"/>
    </source>
</evidence>
<organism evidence="2 3">
    <name type="scientific">Jeotgalibacillus soli</name>
    <dbReference type="NCBI Taxonomy" id="889306"/>
    <lineage>
        <taxon>Bacteria</taxon>
        <taxon>Bacillati</taxon>
        <taxon>Bacillota</taxon>
        <taxon>Bacilli</taxon>
        <taxon>Bacillales</taxon>
        <taxon>Caryophanaceae</taxon>
        <taxon>Jeotgalibacillus</taxon>
    </lineage>
</organism>
<dbReference type="EMBL" id="JXRP01000018">
    <property type="protein sequence ID" value="KIL45032.1"/>
    <property type="molecule type" value="Genomic_DNA"/>
</dbReference>
<dbReference type="InterPro" id="IPR009671">
    <property type="entry name" value="RraB_dom"/>
</dbReference>
<sequence>MKFPNDADGQVLKTLYNEGINFKKPHNVDFFIAVPNKKKGEMVLEVLKNNGYNAQLEQDDETDEWTCYCSKKMQLKHGELVAMQKKLDDLCRPYEGQADGWGIMVD</sequence>
<dbReference type="InterPro" id="IPR036701">
    <property type="entry name" value="RraB-like_sf"/>
</dbReference>
<dbReference type="PATRIC" id="fig|889306.3.peg.2590"/>
<dbReference type="Pfam" id="PF06877">
    <property type="entry name" value="RraB"/>
    <property type="match status" value="1"/>
</dbReference>
<dbReference type="Gene3D" id="3.30.70.970">
    <property type="entry name" value="RraB-like"/>
    <property type="match status" value="1"/>
</dbReference>
<dbReference type="SUPFAM" id="SSF89946">
    <property type="entry name" value="Hypothetical protein VC0424"/>
    <property type="match status" value="1"/>
</dbReference>
<dbReference type="STRING" id="889306.KP78_25760"/>
<proteinExistence type="predicted"/>
<evidence type="ECO:0000313" key="3">
    <source>
        <dbReference type="Proteomes" id="UP000031938"/>
    </source>
</evidence>
<dbReference type="AlphaFoldDB" id="A0A0C2V7V9"/>
<reference evidence="2 3" key="1">
    <citation type="submission" date="2015-01" db="EMBL/GenBank/DDBJ databases">
        <title>Genome sequencing of Jeotgalibacillus soli.</title>
        <authorList>
            <person name="Goh K.M."/>
            <person name="Chan K.-G."/>
            <person name="Yaakop A.S."/>
            <person name="Ee R."/>
            <person name="Gan H.M."/>
            <person name="Chan C.S."/>
        </authorList>
    </citation>
    <scope>NUCLEOTIDE SEQUENCE [LARGE SCALE GENOMIC DNA]</scope>
    <source>
        <strain evidence="2 3">P9</strain>
    </source>
</reference>
<evidence type="ECO:0000259" key="1">
    <source>
        <dbReference type="Pfam" id="PF06877"/>
    </source>
</evidence>
<dbReference type="Proteomes" id="UP000031938">
    <property type="component" value="Unassembled WGS sequence"/>
</dbReference>
<keyword evidence="3" id="KW-1185">Reference proteome</keyword>
<dbReference type="RefSeq" id="WP_041089287.1">
    <property type="nucleotide sequence ID" value="NZ_JXRP01000018.1"/>
</dbReference>
<feature type="domain" description="Regulator of ribonuclease activity B" evidence="1">
    <location>
        <begin position="5"/>
        <end position="102"/>
    </location>
</feature>
<dbReference type="OrthoDB" id="215572at2"/>
<protein>
    <recommendedName>
        <fullName evidence="1">Regulator of ribonuclease activity B domain-containing protein</fullName>
    </recommendedName>
</protein>
<accession>A0A0C2V7V9</accession>
<name>A0A0C2V7V9_9BACL</name>
<gene>
    <name evidence="2" type="ORF">KP78_25760</name>
</gene>
<comment type="caution">
    <text evidence="2">The sequence shown here is derived from an EMBL/GenBank/DDBJ whole genome shotgun (WGS) entry which is preliminary data.</text>
</comment>